<dbReference type="OrthoDB" id="8775810at2759"/>
<feature type="domain" description="IFT121/TULP4 N-terminal" evidence="8">
    <location>
        <begin position="57"/>
        <end position="282"/>
    </location>
</feature>
<dbReference type="SUPFAM" id="SSF50978">
    <property type="entry name" value="WD40 repeat-like"/>
    <property type="match status" value="1"/>
</dbReference>
<evidence type="ECO:0000313" key="10">
    <source>
        <dbReference type="Proteomes" id="UP000038040"/>
    </source>
</evidence>
<dbReference type="EMBL" id="UYYG01000002">
    <property type="protein sequence ID" value="VDN50307.1"/>
    <property type="molecule type" value="Genomic_DNA"/>
</dbReference>
<feature type="repeat" description="WD" evidence="6">
    <location>
        <begin position="66"/>
        <end position="97"/>
    </location>
</feature>
<comment type="similarity">
    <text evidence="2">Belongs to the TUB family.</text>
</comment>
<dbReference type="Gene3D" id="3.20.90.10">
    <property type="entry name" value="Tubby Protein, Chain A"/>
    <property type="match status" value="1"/>
</dbReference>
<proteinExistence type="inferred from homology"/>
<accession>A0A158Q3X8</accession>
<dbReference type="PRINTS" id="PR01573">
    <property type="entry name" value="SUPERTUBBY"/>
</dbReference>
<comment type="subcellular location">
    <subcellularLocation>
        <location evidence="1">Cytoplasm</location>
    </subcellularLocation>
</comment>
<dbReference type="Gene3D" id="2.130.10.10">
    <property type="entry name" value="YVTN repeat-like/Quinoprotein amine dehydrogenase"/>
    <property type="match status" value="1"/>
</dbReference>
<organism evidence="10 12">
    <name type="scientific">Dracunculus medinensis</name>
    <name type="common">Guinea worm</name>
    <dbReference type="NCBI Taxonomy" id="318479"/>
    <lineage>
        <taxon>Eukaryota</taxon>
        <taxon>Metazoa</taxon>
        <taxon>Ecdysozoa</taxon>
        <taxon>Nematoda</taxon>
        <taxon>Chromadorea</taxon>
        <taxon>Rhabditida</taxon>
        <taxon>Spirurina</taxon>
        <taxon>Dracunculoidea</taxon>
        <taxon>Dracunculidae</taxon>
        <taxon>Dracunculus</taxon>
    </lineage>
</organism>
<evidence type="ECO:0000313" key="11">
    <source>
        <dbReference type="Proteomes" id="UP000274756"/>
    </source>
</evidence>
<dbReference type="Pfam" id="PF01167">
    <property type="entry name" value="Tub"/>
    <property type="match status" value="1"/>
</dbReference>
<dbReference type="STRING" id="318479.A0A158Q3X8"/>
<evidence type="ECO:0000259" key="8">
    <source>
        <dbReference type="Pfam" id="PF24797"/>
    </source>
</evidence>
<evidence type="ECO:0000313" key="12">
    <source>
        <dbReference type="WBParaSite" id="DME_0000341401-mRNA-1"/>
    </source>
</evidence>
<name>A0A158Q3X8_DRAME</name>
<dbReference type="PROSITE" id="PS50082">
    <property type="entry name" value="WD_REPEATS_2"/>
    <property type="match status" value="1"/>
</dbReference>
<evidence type="ECO:0000256" key="2">
    <source>
        <dbReference type="ARBA" id="ARBA00007129"/>
    </source>
</evidence>
<evidence type="ECO:0000313" key="9">
    <source>
        <dbReference type="EMBL" id="VDN50307.1"/>
    </source>
</evidence>
<keyword evidence="3" id="KW-0963">Cytoplasm</keyword>
<dbReference type="AlphaFoldDB" id="A0A158Q3X8"/>
<reference evidence="9 11" key="2">
    <citation type="submission" date="2018-11" db="EMBL/GenBank/DDBJ databases">
        <authorList>
            <consortium name="Pathogen Informatics"/>
        </authorList>
    </citation>
    <scope>NUCLEOTIDE SEQUENCE [LARGE SCALE GENOMIC DNA]</scope>
</reference>
<dbReference type="Proteomes" id="UP000274756">
    <property type="component" value="Unassembled WGS sequence"/>
</dbReference>
<evidence type="ECO:0000256" key="3">
    <source>
        <dbReference type="ARBA" id="ARBA00022490"/>
    </source>
</evidence>
<evidence type="ECO:0000256" key="6">
    <source>
        <dbReference type="PROSITE-ProRule" id="PRU00221"/>
    </source>
</evidence>
<reference evidence="12" key="1">
    <citation type="submission" date="2016-04" db="UniProtKB">
        <authorList>
            <consortium name="WormBaseParasite"/>
        </authorList>
    </citation>
    <scope>IDENTIFICATION</scope>
</reference>
<sequence>MKIFWESDNWPGAVIQPGITCLGWMPCADKPGFGLLAAGSESGAVGVTSTEICPREDDLLRNNFNLRGHHSAISIVAWNQGQMKLASCDLSGIIYVWVPNEERWSVELVNDRGVKVRDVCWSSNGNLALICYEDNFVLIGSSSGQRIWSSSFTVAVSCGVWAPDSHEIILGLSTGVIQVLTEQGATIMERAISSFSIQRLAASPFRNNGKWTLAICSSSNLITFLRNYDETNAVEWQSEDPVLDVQWSSSGTLLAVVTKPNRLTILNERGIVMYSKPFPFHISKTLTAFTWAHNDQVIVAAAGGHLVIGRVVFGVPPLSSLVTYNIWVMMGHSSQRVDSLPLPSRERNVIRELDHHVIRCRMPSKETLCESVCEPSAWRWYCTVRPIPHRMHCYTLCFEHMGGLIPVLMGRQINRIIPQFYISLLDSSVFTPSSHCSTMENGCSARVEDVGAFNRPSVQRNSVWRRSKRHIRALMNRRVASCQVPSKTNGKLVQVSSNVWCTRFKMTSLAASLLPPSLAEVIYKTSVLHLQPRQMTVRIADLAKRRKKNSSNINGEDKYHSLRQRRGLVDVRAANMAAILSEIYAFENDEYSLRQCLLSEEKDVFDDDDDVALLEERILYENVFAEFNELRAAVDRHIARMKCFANDLEKSSLKLETVNASDISSTSLRAQKISVSLRDDRLSANKNRVELARPSTSDQWPRYYDEIEYIDEDDSVAICTKNDHYSELIPLVANTSRLSDPSRKGLRQLNDISSVLDKLSKLANDLTTRCAVGQVSNQASPSHASNIAMGYNGNTTTVLSLRTQLKDIATRVTQIERKINYGDELLGEVCGDLQQRIQHIKRILGEHPPTVDEVSFLTMYNKAPFWNEASQVYQLDFGGRVTQESAKNFQVEFDSKQVMQFGRIENGAYTLDFRAPFSAVQAFSVALASITQRLK</sequence>
<keyword evidence="4 6" id="KW-0853">WD repeat</keyword>
<evidence type="ECO:0000256" key="1">
    <source>
        <dbReference type="ARBA" id="ARBA00004496"/>
    </source>
</evidence>
<dbReference type="InterPro" id="IPR056159">
    <property type="entry name" value="Beta-prop_IFT121_TULP_N"/>
</dbReference>
<gene>
    <name evidence="9" type="ORF">DME_LOCUS280</name>
</gene>
<dbReference type="PANTHER" id="PTHR16517:SF2">
    <property type="entry name" value="TUBBY-RELATED PROTEIN 4"/>
    <property type="match status" value="1"/>
</dbReference>
<dbReference type="Proteomes" id="UP000038040">
    <property type="component" value="Unplaced"/>
</dbReference>
<dbReference type="PANTHER" id="PTHR16517">
    <property type="entry name" value="TUBBY-RELATED"/>
    <property type="match status" value="1"/>
</dbReference>
<dbReference type="GO" id="GO:0005737">
    <property type="term" value="C:cytoplasm"/>
    <property type="evidence" value="ECO:0007669"/>
    <property type="project" value="UniProtKB-SubCell"/>
</dbReference>
<dbReference type="WBParaSite" id="DME_0000341401-mRNA-1">
    <property type="protein sequence ID" value="DME_0000341401-mRNA-1"/>
    <property type="gene ID" value="DME_0000341401"/>
</dbReference>
<evidence type="ECO:0000256" key="5">
    <source>
        <dbReference type="ARBA" id="ARBA00022737"/>
    </source>
</evidence>
<evidence type="ECO:0000256" key="4">
    <source>
        <dbReference type="ARBA" id="ARBA00022574"/>
    </source>
</evidence>
<protein>
    <submittedName>
        <fullName evidence="12">Tub domain-containing protein</fullName>
    </submittedName>
</protein>
<dbReference type="InterPro" id="IPR025659">
    <property type="entry name" value="Tubby-like_C"/>
</dbReference>
<dbReference type="InterPro" id="IPR001680">
    <property type="entry name" value="WD40_rpt"/>
</dbReference>
<dbReference type="SUPFAM" id="SSF54518">
    <property type="entry name" value="Tubby C-terminal domain-like"/>
    <property type="match status" value="1"/>
</dbReference>
<dbReference type="InterPro" id="IPR036322">
    <property type="entry name" value="WD40_repeat_dom_sf"/>
</dbReference>
<feature type="domain" description="Tubby C-terminal" evidence="7">
    <location>
        <begin position="853"/>
        <end position="930"/>
    </location>
</feature>
<dbReference type="SMART" id="SM00320">
    <property type="entry name" value="WD40"/>
    <property type="match status" value="3"/>
</dbReference>
<evidence type="ECO:0000259" key="7">
    <source>
        <dbReference type="Pfam" id="PF01167"/>
    </source>
</evidence>
<dbReference type="Pfam" id="PF24797">
    <property type="entry name" value="Beta-prop_WDR35_TULP_N"/>
    <property type="match status" value="1"/>
</dbReference>
<keyword evidence="11" id="KW-1185">Reference proteome</keyword>
<dbReference type="InterPro" id="IPR015943">
    <property type="entry name" value="WD40/YVTN_repeat-like_dom_sf"/>
</dbReference>
<dbReference type="InterPro" id="IPR000007">
    <property type="entry name" value="Tubby_C"/>
</dbReference>
<keyword evidence="5" id="KW-0677">Repeat</keyword>